<evidence type="ECO:0000256" key="1">
    <source>
        <dbReference type="SAM" id="MobiDB-lite"/>
    </source>
</evidence>
<dbReference type="InterPro" id="IPR021005">
    <property type="entry name" value="Znf_CGNR"/>
</dbReference>
<protein>
    <submittedName>
        <fullName evidence="3">CGNR zinc finger domain-containing protein</fullName>
    </submittedName>
</protein>
<evidence type="ECO:0000313" key="4">
    <source>
        <dbReference type="Proteomes" id="UP001596380"/>
    </source>
</evidence>
<accession>A0ABW2CY35</accession>
<dbReference type="PANTHER" id="PTHR35525">
    <property type="entry name" value="BLL6575 PROTEIN"/>
    <property type="match status" value="1"/>
</dbReference>
<organism evidence="3 4">
    <name type="scientific">Actinomadura yumaensis</name>
    <dbReference type="NCBI Taxonomy" id="111807"/>
    <lineage>
        <taxon>Bacteria</taxon>
        <taxon>Bacillati</taxon>
        <taxon>Actinomycetota</taxon>
        <taxon>Actinomycetes</taxon>
        <taxon>Streptosporangiales</taxon>
        <taxon>Thermomonosporaceae</taxon>
        <taxon>Actinomadura</taxon>
    </lineage>
</organism>
<sequence length="199" mass="22065">MQGNHYYGDVLNFVTELTNRPPTDPDELTRRWHAAGLGTGRTADARDLAETREFLARWTEVIDAETEEERVRLLNALLAETAAYPRITGHGGTAWHLHYRDDGVHLAAVLRAVAVVAAAKHLTQFGMHRLGRCALKECGFAFVDMTRGGRQRYCTRTCANRDAVRRHRARTAAKPTPPRPGGARAVVGPRRPRRGPPAG</sequence>
<dbReference type="RefSeq" id="WP_160821445.1">
    <property type="nucleotide sequence ID" value="NZ_JBHSXE010000001.1"/>
</dbReference>
<feature type="domain" description="Zinc finger CGNR" evidence="2">
    <location>
        <begin position="129"/>
        <end position="170"/>
    </location>
</feature>
<feature type="region of interest" description="Disordered" evidence="1">
    <location>
        <begin position="164"/>
        <end position="199"/>
    </location>
</feature>
<name>A0ABW2CY35_9ACTN</name>
<keyword evidence="4" id="KW-1185">Reference proteome</keyword>
<dbReference type="InterPro" id="IPR010852">
    <property type="entry name" value="ABATE"/>
</dbReference>
<dbReference type="PANTHER" id="PTHR35525:SF3">
    <property type="entry name" value="BLL6575 PROTEIN"/>
    <property type="match status" value="1"/>
</dbReference>
<comment type="caution">
    <text evidence="3">The sequence shown here is derived from an EMBL/GenBank/DDBJ whole genome shotgun (WGS) entry which is preliminary data.</text>
</comment>
<feature type="compositionally biased region" description="Basic residues" evidence="1">
    <location>
        <begin position="190"/>
        <end position="199"/>
    </location>
</feature>
<gene>
    <name evidence="3" type="ORF">ACFQKB_43740</name>
</gene>
<proteinExistence type="predicted"/>
<dbReference type="Pfam" id="PF11706">
    <property type="entry name" value="zf-CGNR"/>
    <property type="match status" value="1"/>
</dbReference>
<dbReference type="EMBL" id="JBHSXS010000058">
    <property type="protein sequence ID" value="MFC6886739.1"/>
    <property type="molecule type" value="Genomic_DNA"/>
</dbReference>
<dbReference type="Gene3D" id="1.10.3300.10">
    <property type="entry name" value="Jann2411-like domain"/>
    <property type="match status" value="1"/>
</dbReference>
<evidence type="ECO:0000259" key="2">
    <source>
        <dbReference type="Pfam" id="PF11706"/>
    </source>
</evidence>
<evidence type="ECO:0000313" key="3">
    <source>
        <dbReference type="EMBL" id="MFC6886739.1"/>
    </source>
</evidence>
<dbReference type="Proteomes" id="UP001596380">
    <property type="component" value="Unassembled WGS sequence"/>
</dbReference>
<dbReference type="SUPFAM" id="SSF160904">
    <property type="entry name" value="Jann2411-like"/>
    <property type="match status" value="1"/>
</dbReference>
<dbReference type="Pfam" id="PF07336">
    <property type="entry name" value="ABATE"/>
    <property type="match status" value="1"/>
</dbReference>
<dbReference type="InterPro" id="IPR023286">
    <property type="entry name" value="ABATE_dom_sf"/>
</dbReference>
<reference evidence="4" key="1">
    <citation type="journal article" date="2019" name="Int. J. Syst. Evol. Microbiol.">
        <title>The Global Catalogue of Microorganisms (GCM) 10K type strain sequencing project: providing services to taxonomists for standard genome sequencing and annotation.</title>
        <authorList>
            <consortium name="The Broad Institute Genomics Platform"/>
            <consortium name="The Broad Institute Genome Sequencing Center for Infectious Disease"/>
            <person name="Wu L."/>
            <person name="Ma J."/>
        </authorList>
    </citation>
    <scope>NUCLEOTIDE SEQUENCE [LARGE SCALE GENOMIC DNA]</scope>
    <source>
        <strain evidence="4">JCM 3369</strain>
    </source>
</reference>